<feature type="non-terminal residue" evidence="2">
    <location>
        <position position="1"/>
    </location>
</feature>
<evidence type="ECO:0000313" key="2">
    <source>
        <dbReference type="EMBL" id="CCQ91354.1"/>
    </source>
</evidence>
<dbReference type="InterPro" id="IPR002881">
    <property type="entry name" value="DUF58"/>
</dbReference>
<gene>
    <name evidence="2" type="ORF">NITGR_630008</name>
</gene>
<dbReference type="EMBL" id="CAQJ01000070">
    <property type="protein sequence ID" value="CCQ91354.1"/>
    <property type="molecule type" value="Genomic_DNA"/>
</dbReference>
<dbReference type="PANTHER" id="PTHR34351:SF1">
    <property type="entry name" value="SLR1927 PROTEIN"/>
    <property type="match status" value="1"/>
</dbReference>
<dbReference type="AlphaFoldDB" id="M1ZD58"/>
<accession>M1ZD58</accession>
<evidence type="ECO:0000259" key="1">
    <source>
        <dbReference type="Pfam" id="PF01882"/>
    </source>
</evidence>
<evidence type="ECO:0000313" key="3">
    <source>
        <dbReference type="Proteomes" id="UP000011704"/>
    </source>
</evidence>
<dbReference type="Proteomes" id="UP000011704">
    <property type="component" value="Unassembled WGS sequence"/>
</dbReference>
<dbReference type="InParanoid" id="M1ZD58"/>
<organism evidence="2 3">
    <name type="scientific">Nitrospina gracilis (strain 3/211)</name>
    <dbReference type="NCBI Taxonomy" id="1266370"/>
    <lineage>
        <taxon>Bacteria</taxon>
        <taxon>Pseudomonadati</taxon>
        <taxon>Nitrospinota/Tectimicrobiota group</taxon>
        <taxon>Nitrospinota</taxon>
        <taxon>Nitrospinia</taxon>
        <taxon>Nitrospinales</taxon>
        <taxon>Nitrospinaceae</taxon>
        <taxon>Nitrospina</taxon>
    </lineage>
</organism>
<protein>
    <recommendedName>
        <fullName evidence="1">DUF58 domain-containing protein</fullName>
    </recommendedName>
</protein>
<dbReference type="HOGENOM" id="CLU_2114146_0_0_0"/>
<feature type="domain" description="DUF58" evidence="1">
    <location>
        <begin position="12"/>
        <end position="119"/>
    </location>
</feature>
<dbReference type="PANTHER" id="PTHR34351">
    <property type="entry name" value="SLR1927 PROTEIN-RELATED"/>
    <property type="match status" value="1"/>
</dbReference>
<reference evidence="2 3" key="1">
    <citation type="journal article" date="2013" name="Front. Microbiol.">
        <title>The genome of Nitrospina gracilis illuminates the metabolism and evolution of the major marine nitrite oxidizer.</title>
        <authorList>
            <person name="Luecker S."/>
            <person name="Nowka B."/>
            <person name="Rattei T."/>
            <person name="Spieck E."/>
            <person name="and Daims H."/>
        </authorList>
    </citation>
    <scope>NUCLEOTIDE SEQUENCE [LARGE SCALE GENOMIC DNA]</scope>
    <source>
        <strain evidence="2 3">3/211</strain>
    </source>
</reference>
<sequence>VISQSGDDLYALREFRPGDTLSAVHWKSSAKTGNLRVKEFAHGGFHSFTLFLHILDPETQRMVSSPVLEQRVSETASLAYHLMRRGDEVRLKTHDYESSSGNSEAHLESILTYLALVGFSTPHIKAAETNA</sequence>
<dbReference type="Pfam" id="PF01882">
    <property type="entry name" value="DUF58"/>
    <property type="match status" value="1"/>
</dbReference>
<dbReference type="STRING" id="1266370.NITGR_630008"/>
<keyword evidence="3" id="KW-1185">Reference proteome</keyword>
<proteinExistence type="predicted"/>
<comment type="caution">
    <text evidence="2">The sequence shown here is derived from an EMBL/GenBank/DDBJ whole genome shotgun (WGS) entry which is preliminary data.</text>
</comment>
<name>M1ZD58_NITG3</name>